<organism evidence="2 3">
    <name type="scientific">Nocardioides ginsengisoli</name>
    <dbReference type="NCBI Taxonomy" id="363868"/>
    <lineage>
        <taxon>Bacteria</taxon>
        <taxon>Bacillati</taxon>
        <taxon>Actinomycetota</taxon>
        <taxon>Actinomycetes</taxon>
        <taxon>Propionibacteriales</taxon>
        <taxon>Nocardioidaceae</taxon>
        <taxon>Nocardioides</taxon>
    </lineage>
</organism>
<dbReference type="Proteomes" id="UP001597229">
    <property type="component" value="Unassembled WGS sequence"/>
</dbReference>
<dbReference type="RefSeq" id="WP_367918006.1">
    <property type="nucleotide sequence ID" value="NZ_BAABAC010000006.1"/>
</dbReference>
<keyword evidence="3" id="KW-1185">Reference proteome</keyword>
<feature type="region of interest" description="Disordered" evidence="1">
    <location>
        <begin position="1"/>
        <end position="32"/>
    </location>
</feature>
<reference evidence="3" key="1">
    <citation type="journal article" date="2019" name="Int. J. Syst. Evol. Microbiol.">
        <title>The Global Catalogue of Microorganisms (GCM) 10K type strain sequencing project: providing services to taxonomists for standard genome sequencing and annotation.</title>
        <authorList>
            <consortium name="The Broad Institute Genomics Platform"/>
            <consortium name="The Broad Institute Genome Sequencing Center for Infectious Disease"/>
            <person name="Wu L."/>
            <person name="Ma J."/>
        </authorList>
    </citation>
    <scope>NUCLEOTIDE SEQUENCE [LARGE SCALE GENOMIC DNA]</scope>
    <source>
        <strain evidence="3">CCUG 52478</strain>
    </source>
</reference>
<protein>
    <submittedName>
        <fullName evidence="2">Uncharacterized protein</fullName>
    </submittedName>
</protein>
<evidence type="ECO:0000313" key="2">
    <source>
        <dbReference type="EMBL" id="MFD1248495.1"/>
    </source>
</evidence>
<name>A0ABW3W1Y6_9ACTN</name>
<comment type="caution">
    <text evidence="2">The sequence shown here is derived from an EMBL/GenBank/DDBJ whole genome shotgun (WGS) entry which is preliminary data.</text>
</comment>
<evidence type="ECO:0000313" key="3">
    <source>
        <dbReference type="Proteomes" id="UP001597229"/>
    </source>
</evidence>
<evidence type="ECO:0000256" key="1">
    <source>
        <dbReference type="SAM" id="MobiDB-lite"/>
    </source>
</evidence>
<accession>A0ABW3W1Y6</accession>
<sequence>MPAARRTVKRRRRAGSGVVGPPPRFDFEREQFDTSGPLTTGEWYARESARLKAAHAAYLVADAAWSRHASDVLGVALGWLDVVQAENADEVWPEWSVIPDDVRHLCTPDTPKENPS</sequence>
<gene>
    <name evidence="2" type="ORF">ACFQ3F_11920</name>
</gene>
<feature type="compositionally biased region" description="Basic residues" evidence="1">
    <location>
        <begin position="1"/>
        <end position="14"/>
    </location>
</feature>
<dbReference type="EMBL" id="JBHTLX010000016">
    <property type="protein sequence ID" value="MFD1248495.1"/>
    <property type="molecule type" value="Genomic_DNA"/>
</dbReference>
<proteinExistence type="predicted"/>